<accession>S4XY68</accession>
<evidence type="ECO:0000313" key="3">
    <source>
        <dbReference type="Proteomes" id="UP000014803"/>
    </source>
</evidence>
<evidence type="ECO:0000313" key="2">
    <source>
        <dbReference type="EMBL" id="AGP37419.1"/>
    </source>
</evidence>
<evidence type="ECO:0008006" key="4">
    <source>
        <dbReference type="Google" id="ProtNLM"/>
    </source>
</evidence>
<dbReference type="EMBL" id="CP003969">
    <property type="protein sequence ID" value="AGP37419.1"/>
    <property type="molecule type" value="Genomic_DNA"/>
</dbReference>
<feature type="compositionally biased region" description="Basic and acidic residues" evidence="1">
    <location>
        <begin position="487"/>
        <end position="496"/>
    </location>
</feature>
<gene>
    <name evidence="2" type="ORF">SCE1572_24770</name>
</gene>
<dbReference type="RefSeq" id="WP_020736877.1">
    <property type="nucleotide sequence ID" value="NC_021658.1"/>
</dbReference>
<dbReference type="HOGENOM" id="CLU_318050_0_0_7"/>
<feature type="region of interest" description="Disordered" evidence="1">
    <location>
        <begin position="465"/>
        <end position="502"/>
    </location>
</feature>
<organism evidence="2 3">
    <name type="scientific">Sorangium cellulosum So0157-2</name>
    <dbReference type="NCBI Taxonomy" id="1254432"/>
    <lineage>
        <taxon>Bacteria</taxon>
        <taxon>Pseudomonadati</taxon>
        <taxon>Myxococcota</taxon>
        <taxon>Polyangia</taxon>
        <taxon>Polyangiales</taxon>
        <taxon>Polyangiaceae</taxon>
        <taxon>Sorangium</taxon>
    </lineage>
</organism>
<protein>
    <recommendedName>
        <fullName evidence="4">Baseplate protein J-like domain-containing protein</fullName>
    </recommendedName>
</protein>
<sequence length="915" mass="98668">MSLGRRAPDVDYLTRDYEGFRQLLVSLVDRAGTRWTERATADLGVMVLEMLAHQLDLLAYAGDRVAEEGFLGSARRRESLRRHAALGDYRLDRGNATRGYQHFRLQAGVARTLPAGTQVGQEPAPGQPPEQRLVAETLEDVALDARRNELALTRSAAAGSAVLRLAPAVEGPRDLRAIGLRPGMLLAIVDREQGEIATVASVQAGAVELRAPLGRTYLAGRGKDAARVLGNIAPIRRGRTSGWELVDRGGKALGEVPPGVFLARRIDQVRALRDEVDAARARWLGDRALAERWEIANATVDCVARELRVAGAASVMTLERAKALDEQLRSAAQLFREMLQGSGRAVPGALQPTRRVPMPRQEIALQSEQPPLWADGVETLKVRVGVAGRWAPWTEVDDLLRSGPDDRHYVAEIDGDGQVTLRFGDGVNGAVLPGDSRVMVQRVTGDVFAGDVGAHALRVVVVGGGDGFDPEEPTTNPLPTTGGRPLEVPRRERGASDGRAGASDDIAQRMRRALSVPVVPVTAADYTALLEARPDIAEAAVSVSAARRRVDVVLRPSPGHDPARALEGARAFLRDARLAGTDAWARLAEPLYVAIALIVEIHPEISPADLRSRLRRALLSAFGDGDERILGRRRARAEVYAAVEAVAGVVWSQVVGFSLASQPELTAQEEIVPGPYEVVRCLDLPDSPLAGRITIWAARRYRLQIEVAFPDPDDRPGAWLSGALMALLSGPDAAPARERWPEITAARLDALFQRVPRAGEAFRLSTRRLMIGGRAVDRVPLADGELPILDSLELSERVSMPHFGLQIELVWGGGDEGLMEALRARIQGMLSGPGAVPVAEGWTEITVPRVNGALEGVPPPGAGYRLSARMLTLVERRAGRAGARVVQRAVERVPLRPGDVPVLETLQIAVIARSP</sequence>
<evidence type="ECO:0000256" key="1">
    <source>
        <dbReference type="SAM" id="MobiDB-lite"/>
    </source>
</evidence>
<feature type="compositionally biased region" description="Low complexity" evidence="1">
    <location>
        <begin position="473"/>
        <end position="486"/>
    </location>
</feature>
<proteinExistence type="predicted"/>
<dbReference type="eggNOG" id="COG3299">
    <property type="taxonomic scope" value="Bacteria"/>
</dbReference>
<reference evidence="2 3" key="1">
    <citation type="journal article" date="2013" name="Sci. Rep.">
        <title>Extraordinary expansion of a Sorangium cellulosum genome from an alkaline milieu.</title>
        <authorList>
            <person name="Han K."/>
            <person name="Li Z.F."/>
            <person name="Peng R."/>
            <person name="Zhu L.P."/>
            <person name="Zhou T."/>
            <person name="Wang L.G."/>
            <person name="Li S.G."/>
            <person name="Zhang X.B."/>
            <person name="Hu W."/>
            <person name="Wu Z.H."/>
            <person name="Qin N."/>
            <person name="Li Y.Z."/>
        </authorList>
    </citation>
    <scope>NUCLEOTIDE SEQUENCE [LARGE SCALE GENOMIC DNA]</scope>
    <source>
        <strain evidence="2 3">So0157-2</strain>
    </source>
</reference>
<dbReference type="STRING" id="1254432.SCE1572_24770"/>
<dbReference type="KEGG" id="scu:SCE1572_24770"/>
<dbReference type="Proteomes" id="UP000014803">
    <property type="component" value="Chromosome"/>
</dbReference>
<name>S4XY68_SORCE</name>
<dbReference type="PATRIC" id="fig|1254432.3.peg.5620"/>
<dbReference type="OrthoDB" id="9796131at2"/>
<dbReference type="AlphaFoldDB" id="S4XY68"/>